<dbReference type="GO" id="GO:0015074">
    <property type="term" value="P:DNA integration"/>
    <property type="evidence" value="ECO:0007669"/>
    <property type="project" value="InterPro"/>
</dbReference>
<reference evidence="4" key="1">
    <citation type="submission" date="2019-07" db="EMBL/GenBank/DDBJ databases">
        <title>Complete Genome Sequences of Vibrion rotiferianus strain AM7.</title>
        <authorList>
            <person name="Miyazaki K."/>
            <person name="Wiseschart A."/>
            <person name="Pootanakit K."/>
            <person name="Ishimori K."/>
            <person name="Kitahara K."/>
        </authorList>
    </citation>
    <scope>NUCLEOTIDE SEQUENCE [LARGE SCALE GENOMIC DNA]</scope>
    <source>
        <strain evidence="4">AM7</strain>
    </source>
</reference>
<feature type="domain" description="Tyr recombinase" evidence="2">
    <location>
        <begin position="335"/>
        <end position="495"/>
    </location>
</feature>
<dbReference type="InterPro" id="IPR011010">
    <property type="entry name" value="DNA_brk_join_enz"/>
</dbReference>
<keyword evidence="1" id="KW-0233">DNA recombination</keyword>
<dbReference type="AlphaFoldDB" id="A0A510I2K3"/>
<dbReference type="SUPFAM" id="SSF56349">
    <property type="entry name" value="DNA breaking-rejoining enzymes"/>
    <property type="match status" value="1"/>
</dbReference>
<evidence type="ECO:0000313" key="3">
    <source>
        <dbReference type="EMBL" id="BBL87854.1"/>
    </source>
</evidence>
<accession>A0A510I2K3</accession>
<organism evidence="3 4">
    <name type="scientific">Vibrio rotiferianus</name>
    <dbReference type="NCBI Taxonomy" id="190895"/>
    <lineage>
        <taxon>Bacteria</taxon>
        <taxon>Pseudomonadati</taxon>
        <taxon>Pseudomonadota</taxon>
        <taxon>Gammaproteobacteria</taxon>
        <taxon>Vibrionales</taxon>
        <taxon>Vibrionaceae</taxon>
        <taxon>Vibrio</taxon>
    </lineage>
</organism>
<protein>
    <recommendedName>
        <fullName evidence="2">Tyr recombinase domain-containing protein</fullName>
    </recommendedName>
</protein>
<dbReference type="RefSeq" id="WP_045490821.1">
    <property type="nucleotide sequence ID" value="NZ_AP019798.1"/>
</dbReference>
<evidence type="ECO:0000259" key="2">
    <source>
        <dbReference type="Pfam" id="PF00589"/>
    </source>
</evidence>
<proteinExistence type="predicted"/>
<evidence type="ECO:0000313" key="4">
    <source>
        <dbReference type="Proteomes" id="UP000315115"/>
    </source>
</evidence>
<dbReference type="InterPro" id="IPR013762">
    <property type="entry name" value="Integrase-like_cat_sf"/>
</dbReference>
<gene>
    <name evidence="3" type="ORF">VroAM7_05070</name>
</gene>
<dbReference type="Proteomes" id="UP000315115">
    <property type="component" value="Chromosome 1"/>
</dbReference>
<evidence type="ECO:0000256" key="1">
    <source>
        <dbReference type="ARBA" id="ARBA00023172"/>
    </source>
</evidence>
<dbReference type="InterPro" id="IPR002104">
    <property type="entry name" value="Integrase_catalytic"/>
</dbReference>
<dbReference type="GO" id="GO:0003677">
    <property type="term" value="F:DNA binding"/>
    <property type="evidence" value="ECO:0007669"/>
    <property type="project" value="InterPro"/>
</dbReference>
<dbReference type="Gene3D" id="1.10.443.10">
    <property type="entry name" value="Intergrase catalytic core"/>
    <property type="match status" value="1"/>
</dbReference>
<dbReference type="GO" id="GO:0006310">
    <property type="term" value="P:DNA recombination"/>
    <property type="evidence" value="ECO:0007669"/>
    <property type="project" value="UniProtKB-KW"/>
</dbReference>
<sequence>MEQKSQIALLNKFSENKKVVLNFVTQQHILSQDIDINSYAHLLTQMPVTKLSKFGEMTWDYNDDALNPSKNVAGSKLRIDFYKYSCIPNYIIIEIKCLLNYLMLNAVVFSEGSKGKKSIKPNTAISQFESGLRFLDHVFKKISDDAPIDFINEKYQTLSDILESDFKEAAKDYPYTVDNAFWKFCYYLKHPFAVKILDHSIQVDFGVLEFPERKTKKRKARLVFENDVFEKLVSHSTYRIVDLLRGCNENIFDQLALKHLDALGSSAPCLGITRELIDDYAVIRLFRKGYSEAEISKIVTIHPGLYVDGTNKLSEHKLRKKISERHGFESFEEVRNKINEVYDACCYIIAQFSGMRPNALSEIIIENCLVTSEGDDLIVTEEKKGKSESFNLFDDKFVTIPIMKDAITAAKLIAKCKNNPYLFSNADTVEYGSKPESMSSQGIKHSFSKYFVRLFSVEQWKELQFTTYMYRHTLAYQLYRVDLGLPFISYQLKHVVESISKHSGYKSTSDVTLEYGEIAERLSSDATKGKRQSIRQQAEIESVKSTMNPDGTYLGEKGKEHKERLTQAFIGYRAEGFSDDEIYEAMAEQGMAIVNVGTGFCFGDNEMEKFDDSLPCLGGLRCNPLRCKNSIVTKAHAPKWREVYLSNKALVGKEGFEDKQEQILAAMQEAEAVLLDLGEELIIS</sequence>
<name>A0A510I2K3_9VIBR</name>
<dbReference type="Pfam" id="PF00589">
    <property type="entry name" value="Phage_integrase"/>
    <property type="match status" value="1"/>
</dbReference>
<dbReference type="EMBL" id="AP019798">
    <property type="protein sequence ID" value="BBL87854.1"/>
    <property type="molecule type" value="Genomic_DNA"/>
</dbReference>